<protein>
    <recommendedName>
        <fullName evidence="4">DUF3267 domain-containing protein</fullName>
    </recommendedName>
</protein>
<reference evidence="2 3" key="1">
    <citation type="journal article" date="2012" name="Int. J. Syst. Evol. Microbiol.">
        <title>Flammeovirga pacifica sp. nov., isolated from deep-sea sediment.</title>
        <authorList>
            <person name="Xu H."/>
            <person name="Fu Y."/>
            <person name="Yang N."/>
            <person name="Ding Z."/>
            <person name="Lai Q."/>
            <person name="Zeng R."/>
        </authorList>
    </citation>
    <scope>NUCLEOTIDE SEQUENCE [LARGE SCALE GENOMIC DNA]</scope>
    <source>
        <strain evidence="3">DSM 24597 / LMG 26175 / WPAGA1</strain>
    </source>
</reference>
<organism evidence="2 3">
    <name type="scientific">Flammeovirga pacifica</name>
    <dbReference type="NCBI Taxonomy" id="915059"/>
    <lineage>
        <taxon>Bacteria</taxon>
        <taxon>Pseudomonadati</taxon>
        <taxon>Bacteroidota</taxon>
        <taxon>Cytophagia</taxon>
        <taxon>Cytophagales</taxon>
        <taxon>Flammeovirgaceae</taxon>
        <taxon>Flammeovirga</taxon>
    </lineage>
</organism>
<comment type="caution">
    <text evidence="2">The sequence shown here is derived from an EMBL/GenBank/DDBJ whole genome shotgun (WGS) entry which is preliminary data.</text>
</comment>
<dbReference type="AlphaFoldDB" id="A0A1S1Z313"/>
<proteinExistence type="predicted"/>
<dbReference type="Proteomes" id="UP000179797">
    <property type="component" value="Unassembled WGS sequence"/>
</dbReference>
<name>A0A1S1Z313_FLAPC</name>
<keyword evidence="3" id="KW-1185">Reference proteome</keyword>
<accession>A0A1S1Z313</accession>
<evidence type="ECO:0008006" key="4">
    <source>
        <dbReference type="Google" id="ProtNLM"/>
    </source>
</evidence>
<keyword evidence="1" id="KW-1133">Transmembrane helix</keyword>
<keyword evidence="1" id="KW-0472">Membrane</keyword>
<evidence type="ECO:0000256" key="1">
    <source>
        <dbReference type="SAM" id="Phobius"/>
    </source>
</evidence>
<keyword evidence="1" id="KW-0812">Transmembrane</keyword>
<gene>
    <name evidence="2" type="ORF">NH26_15600</name>
</gene>
<feature type="transmembrane region" description="Helical" evidence="1">
    <location>
        <begin position="26"/>
        <end position="51"/>
    </location>
</feature>
<evidence type="ECO:0000313" key="2">
    <source>
        <dbReference type="EMBL" id="OHX67674.1"/>
    </source>
</evidence>
<feature type="transmembrane region" description="Helical" evidence="1">
    <location>
        <begin position="63"/>
        <end position="91"/>
    </location>
</feature>
<sequence length="139" mass="16448">MTKQNIKIHHSEVQEFVKNRFTNKNLFIKSLILFEKVGVLIFIILFVYALILFMNGQFLPVTFLGFSIFFSFSLLIVIHELIHYLGYLILWKKDAYIGKVKGQLLFYVTTKKSKRLSVSFYCIITMYLDKFILSNCHFI</sequence>
<dbReference type="EMBL" id="JRYR02000001">
    <property type="protein sequence ID" value="OHX67674.1"/>
    <property type="molecule type" value="Genomic_DNA"/>
</dbReference>
<evidence type="ECO:0000313" key="3">
    <source>
        <dbReference type="Proteomes" id="UP000179797"/>
    </source>
</evidence>